<dbReference type="EMBL" id="SMAL01000001">
    <property type="protein sequence ID" value="TCT16798.1"/>
    <property type="molecule type" value="Genomic_DNA"/>
</dbReference>
<organism evidence="9 10">
    <name type="scientific">Natranaerovirga pectinivora</name>
    <dbReference type="NCBI Taxonomy" id="682400"/>
    <lineage>
        <taxon>Bacteria</taxon>
        <taxon>Bacillati</taxon>
        <taxon>Bacillota</taxon>
        <taxon>Clostridia</taxon>
        <taxon>Lachnospirales</taxon>
        <taxon>Natranaerovirgaceae</taxon>
        <taxon>Natranaerovirga</taxon>
    </lineage>
</organism>
<dbReference type="InterPro" id="IPR010619">
    <property type="entry name" value="ThrE-like_N"/>
</dbReference>
<evidence type="ECO:0000313" key="10">
    <source>
        <dbReference type="Proteomes" id="UP000294902"/>
    </source>
</evidence>
<feature type="domain" description="Threonine/serine exporter-like N-terminal" evidence="8">
    <location>
        <begin position="9"/>
        <end position="248"/>
    </location>
</feature>
<keyword evidence="4 7" id="KW-1133">Transmembrane helix</keyword>
<proteinExistence type="inferred from homology"/>
<reference evidence="9 10" key="1">
    <citation type="submission" date="2019-03" db="EMBL/GenBank/DDBJ databases">
        <title>Genomic Encyclopedia of Type Strains, Phase IV (KMG-IV): sequencing the most valuable type-strain genomes for metagenomic binning, comparative biology and taxonomic classification.</title>
        <authorList>
            <person name="Goeker M."/>
        </authorList>
    </citation>
    <scope>NUCLEOTIDE SEQUENCE [LARGE SCALE GENOMIC DNA]</scope>
    <source>
        <strain evidence="9 10">DSM 24629</strain>
    </source>
</reference>
<feature type="transmembrane region" description="Helical" evidence="7">
    <location>
        <begin position="194"/>
        <end position="213"/>
    </location>
</feature>
<sequence>MNHKLLFNTALLAGELMLRNGAETYRVEDTINRILSLSHFKVIESFVTPTGIFSTLDDPSIEMITFVKRVSNRKINLSKVVETNDISRKLCTDQISLESAYEQLQMVKASKPYNNLIMISAVALASGFFTIVFGGHFFDFIVSVINGIAIASIQIFLKKYKVSRFFLDLSSSFILAILTIIFVQYIPIGNNLDVIIIGSIMPLVPGVAITNAIRDTIQGDLVSGVSRAVEALIVAISIAVGVGIGLSVFSAFLGGVF</sequence>
<keyword evidence="10" id="KW-1185">Reference proteome</keyword>
<dbReference type="GO" id="GO:0005886">
    <property type="term" value="C:plasma membrane"/>
    <property type="evidence" value="ECO:0007669"/>
    <property type="project" value="UniProtKB-SubCell"/>
</dbReference>
<dbReference type="PANTHER" id="PTHR34390">
    <property type="entry name" value="UPF0442 PROTEIN YJJB-RELATED"/>
    <property type="match status" value="1"/>
</dbReference>
<dbReference type="InterPro" id="IPR050539">
    <property type="entry name" value="ThrE_Dicarb/AminoAcid_Exp"/>
</dbReference>
<evidence type="ECO:0000259" key="8">
    <source>
        <dbReference type="Pfam" id="PF06738"/>
    </source>
</evidence>
<evidence type="ECO:0000313" key="9">
    <source>
        <dbReference type="EMBL" id="TCT16798.1"/>
    </source>
</evidence>
<protein>
    <submittedName>
        <fullName evidence="9">Uncharacterized membrane protein YjjP (DUF1212 family)</fullName>
    </submittedName>
</protein>
<evidence type="ECO:0000256" key="4">
    <source>
        <dbReference type="ARBA" id="ARBA00022989"/>
    </source>
</evidence>
<dbReference type="GO" id="GO:0015744">
    <property type="term" value="P:succinate transport"/>
    <property type="evidence" value="ECO:0007669"/>
    <property type="project" value="TreeGrafter"/>
</dbReference>
<feature type="transmembrane region" description="Helical" evidence="7">
    <location>
        <begin position="169"/>
        <end position="188"/>
    </location>
</feature>
<evidence type="ECO:0000256" key="1">
    <source>
        <dbReference type="ARBA" id="ARBA00004651"/>
    </source>
</evidence>
<dbReference type="Proteomes" id="UP000294902">
    <property type="component" value="Unassembled WGS sequence"/>
</dbReference>
<feature type="transmembrane region" description="Helical" evidence="7">
    <location>
        <begin position="113"/>
        <end position="134"/>
    </location>
</feature>
<dbReference type="GO" id="GO:0022857">
    <property type="term" value="F:transmembrane transporter activity"/>
    <property type="evidence" value="ECO:0007669"/>
    <property type="project" value="InterPro"/>
</dbReference>
<comment type="caution">
    <text evidence="9">The sequence shown here is derived from an EMBL/GenBank/DDBJ whole genome shotgun (WGS) entry which is preliminary data.</text>
</comment>
<name>A0A4R3MRI6_9FIRM</name>
<dbReference type="PANTHER" id="PTHR34390:SF2">
    <property type="entry name" value="SUCCINATE TRANSPORTER SUBUNIT YJJP-RELATED"/>
    <property type="match status" value="1"/>
</dbReference>
<keyword evidence="2" id="KW-1003">Cell membrane</keyword>
<evidence type="ECO:0000256" key="3">
    <source>
        <dbReference type="ARBA" id="ARBA00022692"/>
    </source>
</evidence>
<evidence type="ECO:0000256" key="6">
    <source>
        <dbReference type="ARBA" id="ARBA00034125"/>
    </source>
</evidence>
<dbReference type="OrthoDB" id="9813917at2"/>
<feature type="transmembrane region" description="Helical" evidence="7">
    <location>
        <begin position="233"/>
        <end position="253"/>
    </location>
</feature>
<gene>
    <name evidence="9" type="ORF">EDC18_10194</name>
</gene>
<dbReference type="AlphaFoldDB" id="A0A4R3MRI6"/>
<comment type="subcellular location">
    <subcellularLocation>
        <location evidence="1">Cell membrane</location>
        <topology evidence="1">Multi-pass membrane protein</topology>
    </subcellularLocation>
</comment>
<feature type="transmembrane region" description="Helical" evidence="7">
    <location>
        <begin position="140"/>
        <end position="157"/>
    </location>
</feature>
<accession>A0A4R3MRI6</accession>
<dbReference type="RefSeq" id="WP_132249154.1">
    <property type="nucleotide sequence ID" value="NZ_SMAL01000001.1"/>
</dbReference>
<evidence type="ECO:0000256" key="7">
    <source>
        <dbReference type="SAM" id="Phobius"/>
    </source>
</evidence>
<evidence type="ECO:0000256" key="2">
    <source>
        <dbReference type="ARBA" id="ARBA00022475"/>
    </source>
</evidence>
<dbReference type="Pfam" id="PF06738">
    <property type="entry name" value="ThrE"/>
    <property type="match status" value="1"/>
</dbReference>
<keyword evidence="5 7" id="KW-0472">Membrane</keyword>
<keyword evidence="3 7" id="KW-0812">Transmembrane</keyword>
<comment type="similarity">
    <text evidence="6">Belongs to the ThrE exporter (TC 2.A.79) family.</text>
</comment>
<evidence type="ECO:0000256" key="5">
    <source>
        <dbReference type="ARBA" id="ARBA00023136"/>
    </source>
</evidence>